<sequence length="154" mass="16174">MKISNFKFQISNYKKGFTLIELLVVVTIISILSTLGFTSYTAVTKGGRDALRKSNLEQVRSALEIFRAQNSVYPATPGSCGARPGTAPLILDATYINTYPTDPVSGNNYCYVQTGGGSGYQLCAFLENGAASGSSCGGATCKGGSGCNYQVVNP</sequence>
<dbReference type="EMBL" id="MFJL01000022">
    <property type="protein sequence ID" value="OGG15588.1"/>
    <property type="molecule type" value="Genomic_DNA"/>
</dbReference>
<evidence type="ECO:0000259" key="3">
    <source>
        <dbReference type="Pfam" id="PF08334"/>
    </source>
</evidence>
<dbReference type="InterPro" id="IPR045584">
    <property type="entry name" value="Pilin-like"/>
</dbReference>
<dbReference type="InterPro" id="IPR012902">
    <property type="entry name" value="N_methyl_site"/>
</dbReference>
<dbReference type="PROSITE" id="PS00409">
    <property type="entry name" value="PROKAR_NTER_METHYL"/>
    <property type="match status" value="1"/>
</dbReference>
<feature type="transmembrane region" description="Helical" evidence="2">
    <location>
        <begin position="20"/>
        <end position="43"/>
    </location>
</feature>
<keyword evidence="1" id="KW-0488">Methylation</keyword>
<proteinExistence type="predicted"/>
<accession>A0A1F5ZT07</accession>
<evidence type="ECO:0000313" key="4">
    <source>
        <dbReference type="EMBL" id="OGG15588.1"/>
    </source>
</evidence>
<dbReference type="InterPro" id="IPR000983">
    <property type="entry name" value="Bac_GSPG_pilin"/>
</dbReference>
<evidence type="ECO:0000313" key="5">
    <source>
        <dbReference type="Proteomes" id="UP000176923"/>
    </source>
</evidence>
<dbReference type="PRINTS" id="PR00813">
    <property type="entry name" value="BCTERIALGSPG"/>
</dbReference>
<protein>
    <recommendedName>
        <fullName evidence="3">Type II secretion system protein GspG C-terminal domain-containing protein</fullName>
    </recommendedName>
</protein>
<dbReference type="Pfam" id="PF07963">
    <property type="entry name" value="N_methyl"/>
    <property type="match status" value="1"/>
</dbReference>
<keyword evidence="2" id="KW-1133">Transmembrane helix</keyword>
<dbReference type="Proteomes" id="UP000176923">
    <property type="component" value="Unassembled WGS sequence"/>
</dbReference>
<dbReference type="AlphaFoldDB" id="A0A1F5ZT07"/>
<dbReference type="SUPFAM" id="SSF54523">
    <property type="entry name" value="Pili subunits"/>
    <property type="match status" value="1"/>
</dbReference>
<reference evidence="4 5" key="1">
    <citation type="journal article" date="2016" name="Nat. Commun.">
        <title>Thousands of microbial genomes shed light on interconnected biogeochemical processes in an aquifer system.</title>
        <authorList>
            <person name="Anantharaman K."/>
            <person name="Brown C.T."/>
            <person name="Hug L.A."/>
            <person name="Sharon I."/>
            <person name="Castelle C.J."/>
            <person name="Probst A.J."/>
            <person name="Thomas B.C."/>
            <person name="Singh A."/>
            <person name="Wilkins M.J."/>
            <person name="Karaoz U."/>
            <person name="Brodie E.L."/>
            <person name="Williams K.H."/>
            <person name="Hubbard S.S."/>
            <person name="Banfield J.F."/>
        </authorList>
    </citation>
    <scope>NUCLEOTIDE SEQUENCE [LARGE SCALE GENOMIC DNA]</scope>
</reference>
<dbReference type="NCBIfam" id="TIGR02532">
    <property type="entry name" value="IV_pilin_GFxxxE"/>
    <property type="match status" value="1"/>
</dbReference>
<keyword evidence="2" id="KW-0812">Transmembrane</keyword>
<dbReference type="GO" id="GO:0015627">
    <property type="term" value="C:type II protein secretion system complex"/>
    <property type="evidence" value="ECO:0007669"/>
    <property type="project" value="InterPro"/>
</dbReference>
<gene>
    <name evidence="4" type="ORF">A3D77_02730</name>
</gene>
<feature type="domain" description="Type II secretion system protein GspG C-terminal" evidence="3">
    <location>
        <begin position="52"/>
        <end position="134"/>
    </location>
</feature>
<dbReference type="InterPro" id="IPR013545">
    <property type="entry name" value="T2SS_protein-GspG_C"/>
</dbReference>
<evidence type="ECO:0000256" key="2">
    <source>
        <dbReference type="SAM" id="Phobius"/>
    </source>
</evidence>
<dbReference type="Gene3D" id="3.30.700.10">
    <property type="entry name" value="Glycoprotein, Type 4 Pilin"/>
    <property type="match status" value="1"/>
</dbReference>
<keyword evidence="2" id="KW-0472">Membrane</keyword>
<dbReference type="GO" id="GO:0015628">
    <property type="term" value="P:protein secretion by the type II secretion system"/>
    <property type="evidence" value="ECO:0007669"/>
    <property type="project" value="InterPro"/>
</dbReference>
<comment type="caution">
    <text evidence="4">The sequence shown here is derived from an EMBL/GenBank/DDBJ whole genome shotgun (WGS) entry which is preliminary data.</text>
</comment>
<dbReference type="STRING" id="1798382.A3D77_02730"/>
<dbReference type="Pfam" id="PF08334">
    <property type="entry name" value="T2SSG"/>
    <property type="match status" value="1"/>
</dbReference>
<evidence type="ECO:0000256" key="1">
    <source>
        <dbReference type="ARBA" id="ARBA00022481"/>
    </source>
</evidence>
<organism evidence="4 5">
    <name type="scientific">Candidatus Gottesmanbacteria bacterium RIFCSPHIGHO2_02_FULL_39_11</name>
    <dbReference type="NCBI Taxonomy" id="1798382"/>
    <lineage>
        <taxon>Bacteria</taxon>
        <taxon>Candidatus Gottesmaniibacteriota</taxon>
    </lineage>
</organism>
<name>A0A1F5ZT07_9BACT</name>